<dbReference type="EMBL" id="KN834847">
    <property type="protein sequence ID" value="KIK52185.1"/>
    <property type="molecule type" value="Genomic_DNA"/>
</dbReference>
<dbReference type="HOGENOM" id="CLU_1635601_0_0_1"/>
<accession>A0A0D0API6</accession>
<evidence type="ECO:0000313" key="2">
    <source>
        <dbReference type="Proteomes" id="UP000053593"/>
    </source>
</evidence>
<organism evidence="1 2">
    <name type="scientific">Collybiopsis luxurians FD-317 M1</name>
    <dbReference type="NCBI Taxonomy" id="944289"/>
    <lineage>
        <taxon>Eukaryota</taxon>
        <taxon>Fungi</taxon>
        <taxon>Dikarya</taxon>
        <taxon>Basidiomycota</taxon>
        <taxon>Agaricomycotina</taxon>
        <taxon>Agaricomycetes</taxon>
        <taxon>Agaricomycetidae</taxon>
        <taxon>Agaricales</taxon>
        <taxon>Marasmiineae</taxon>
        <taxon>Omphalotaceae</taxon>
        <taxon>Collybiopsis</taxon>
        <taxon>Collybiopsis luxurians</taxon>
    </lineage>
</organism>
<dbReference type="AlphaFoldDB" id="A0A0D0API6"/>
<evidence type="ECO:0000313" key="1">
    <source>
        <dbReference type="EMBL" id="KIK52185.1"/>
    </source>
</evidence>
<proteinExistence type="predicted"/>
<dbReference type="Proteomes" id="UP000053593">
    <property type="component" value="Unassembled WGS sequence"/>
</dbReference>
<keyword evidence="2" id="KW-1185">Reference proteome</keyword>
<gene>
    <name evidence="1" type="ORF">GYMLUDRAFT_265532</name>
</gene>
<protein>
    <submittedName>
        <fullName evidence="1">Uncharacterized protein</fullName>
    </submittedName>
</protein>
<name>A0A0D0API6_9AGAR</name>
<reference evidence="1 2" key="1">
    <citation type="submission" date="2014-04" db="EMBL/GenBank/DDBJ databases">
        <title>Evolutionary Origins and Diversification of the Mycorrhizal Mutualists.</title>
        <authorList>
            <consortium name="DOE Joint Genome Institute"/>
            <consortium name="Mycorrhizal Genomics Consortium"/>
            <person name="Kohler A."/>
            <person name="Kuo A."/>
            <person name="Nagy L.G."/>
            <person name="Floudas D."/>
            <person name="Copeland A."/>
            <person name="Barry K.W."/>
            <person name="Cichocki N."/>
            <person name="Veneault-Fourrey C."/>
            <person name="LaButti K."/>
            <person name="Lindquist E.A."/>
            <person name="Lipzen A."/>
            <person name="Lundell T."/>
            <person name="Morin E."/>
            <person name="Murat C."/>
            <person name="Riley R."/>
            <person name="Ohm R."/>
            <person name="Sun H."/>
            <person name="Tunlid A."/>
            <person name="Henrissat B."/>
            <person name="Grigoriev I.V."/>
            <person name="Hibbett D.S."/>
            <person name="Martin F."/>
        </authorList>
    </citation>
    <scope>NUCLEOTIDE SEQUENCE [LARGE SCALE GENOMIC DNA]</scope>
    <source>
        <strain evidence="1 2">FD-317 M1</strain>
    </source>
</reference>
<sequence length="198" mass="21735">MPTITIQISLIPGGLRPAGLADYSSGADKSYPIYDVVIDEQLGPIINANFTGFQNESSALPWIRLRINHSQHAEGEINSLLAQTAIADEHWVAPSLQEFSSRASALLSDDLEVWKSYSFRPLVEFRQSLITPPAEDEENGVDYSGEFRIAVPDNTGSEEGIGQRVIRTVQTALGILTSHLDLEPVRMSQTENTPITTI</sequence>